<evidence type="ECO:0000256" key="2">
    <source>
        <dbReference type="ARBA" id="ARBA00022723"/>
    </source>
</evidence>
<accession>A0A0P1FVT6</accession>
<dbReference type="OrthoDB" id="9793634at2"/>
<dbReference type="Proteomes" id="UP000051887">
    <property type="component" value="Unassembled WGS sequence"/>
</dbReference>
<evidence type="ECO:0000313" key="7">
    <source>
        <dbReference type="EMBL" id="CUH69728.1"/>
    </source>
</evidence>
<evidence type="ECO:0000256" key="1">
    <source>
        <dbReference type="ARBA" id="ARBA00022617"/>
    </source>
</evidence>
<dbReference type="GO" id="GO:0020037">
    <property type="term" value="F:heme binding"/>
    <property type="evidence" value="ECO:0007669"/>
    <property type="project" value="InterPro"/>
</dbReference>
<reference evidence="8 10" key="2">
    <citation type="submission" date="2015-09" db="EMBL/GenBank/DDBJ databases">
        <authorList>
            <consortium name="Swine Surveillance"/>
        </authorList>
    </citation>
    <scope>NUCLEOTIDE SEQUENCE [LARGE SCALE GENOMIC DNA]</scope>
    <source>
        <strain evidence="8 10">5120</strain>
    </source>
</reference>
<keyword evidence="1 4" id="KW-0349">Heme</keyword>
<evidence type="ECO:0000259" key="6">
    <source>
        <dbReference type="PROSITE" id="PS51007"/>
    </source>
</evidence>
<feature type="signal peptide" evidence="5">
    <location>
        <begin position="1"/>
        <end position="19"/>
    </location>
</feature>
<dbReference type="InterPro" id="IPR030999">
    <property type="entry name" value="Thiosulf_SoxX"/>
</dbReference>
<gene>
    <name evidence="7" type="ORF">TL5118_03698</name>
    <name evidence="8" type="ORF">TL5120_02938</name>
</gene>
<dbReference type="EMBL" id="CYSB01000040">
    <property type="protein sequence ID" value="CUH69728.1"/>
    <property type="molecule type" value="Genomic_DNA"/>
</dbReference>
<dbReference type="EMBL" id="CYSC01000035">
    <property type="protein sequence ID" value="CUH73131.1"/>
    <property type="molecule type" value="Genomic_DNA"/>
</dbReference>
<protein>
    <submittedName>
        <fullName evidence="8">Cytochrome c</fullName>
    </submittedName>
</protein>
<evidence type="ECO:0000256" key="5">
    <source>
        <dbReference type="SAM" id="SignalP"/>
    </source>
</evidence>
<name>A0A0P1FVT6_9RHOB</name>
<dbReference type="RefSeq" id="WP_058244281.1">
    <property type="nucleotide sequence ID" value="NZ_CYSB01000040.1"/>
</dbReference>
<reference evidence="7 9" key="1">
    <citation type="submission" date="2015-09" db="EMBL/GenBank/DDBJ databases">
        <authorList>
            <person name="Rodrigo-Torres L."/>
            <person name="Arahal D.R."/>
        </authorList>
    </citation>
    <scope>NUCLEOTIDE SEQUENCE [LARGE SCALE GENOMIC DNA]</scope>
    <source>
        <strain evidence="7 9">CECT 5118</strain>
    </source>
</reference>
<sequence>MKLTTLTLVAALSAGAAFANPVAPADVVFDEYGAVEASLTGTAGDAEMGAKIMASKKMGNCIACHAVTALNDAPFHGEVGPELDGVGDRWNAAELRGILVNAKGVYDGTVMPSYYKVSGFVRPGDAYTGKAPKGPLDPLLSAQQIEDVVAFLTTLTE</sequence>
<dbReference type="NCBIfam" id="TIGR04485">
    <property type="entry name" value="thiosulf_SoxX"/>
    <property type="match status" value="1"/>
</dbReference>
<evidence type="ECO:0000313" key="8">
    <source>
        <dbReference type="EMBL" id="CUH73131.1"/>
    </source>
</evidence>
<feature type="domain" description="Cytochrome c" evidence="6">
    <location>
        <begin position="44"/>
        <end position="156"/>
    </location>
</feature>
<keyword evidence="5" id="KW-0732">Signal</keyword>
<dbReference type="GO" id="GO:0046872">
    <property type="term" value="F:metal ion binding"/>
    <property type="evidence" value="ECO:0007669"/>
    <property type="project" value="UniProtKB-KW"/>
</dbReference>
<dbReference type="GO" id="GO:0009055">
    <property type="term" value="F:electron transfer activity"/>
    <property type="evidence" value="ECO:0007669"/>
    <property type="project" value="InterPro"/>
</dbReference>
<feature type="chain" id="PRO_5009792548" evidence="5">
    <location>
        <begin position="20"/>
        <end position="157"/>
    </location>
</feature>
<keyword evidence="2 4" id="KW-0479">Metal-binding</keyword>
<dbReference type="Proteomes" id="UP000051086">
    <property type="component" value="Unassembled WGS sequence"/>
</dbReference>
<dbReference type="AlphaFoldDB" id="A0A0P1FVT6"/>
<proteinExistence type="predicted"/>
<keyword evidence="3 4" id="KW-0408">Iron</keyword>
<dbReference type="Pfam" id="PF00034">
    <property type="entry name" value="Cytochrom_C"/>
    <property type="match status" value="1"/>
</dbReference>
<dbReference type="InterPro" id="IPR009056">
    <property type="entry name" value="Cyt_c-like_dom"/>
</dbReference>
<dbReference type="SUPFAM" id="SSF46626">
    <property type="entry name" value="Cytochrome c"/>
    <property type="match status" value="1"/>
</dbReference>
<evidence type="ECO:0000256" key="4">
    <source>
        <dbReference type="PROSITE-ProRule" id="PRU00433"/>
    </source>
</evidence>
<dbReference type="PROSITE" id="PS51007">
    <property type="entry name" value="CYTC"/>
    <property type="match status" value="1"/>
</dbReference>
<dbReference type="InterPro" id="IPR036909">
    <property type="entry name" value="Cyt_c-like_dom_sf"/>
</dbReference>
<evidence type="ECO:0000313" key="10">
    <source>
        <dbReference type="Proteomes" id="UP000051887"/>
    </source>
</evidence>
<evidence type="ECO:0000256" key="3">
    <source>
        <dbReference type="ARBA" id="ARBA00023004"/>
    </source>
</evidence>
<organism evidence="8 10">
    <name type="scientific">Thalassovita autumnalis</name>
    <dbReference type="NCBI Taxonomy" id="2072972"/>
    <lineage>
        <taxon>Bacteria</taxon>
        <taxon>Pseudomonadati</taxon>
        <taxon>Pseudomonadota</taxon>
        <taxon>Alphaproteobacteria</taxon>
        <taxon>Rhodobacterales</taxon>
        <taxon>Roseobacteraceae</taxon>
        <taxon>Thalassovita</taxon>
    </lineage>
</organism>
<dbReference type="Gene3D" id="1.10.760.10">
    <property type="entry name" value="Cytochrome c-like domain"/>
    <property type="match status" value="1"/>
</dbReference>
<keyword evidence="9" id="KW-1185">Reference proteome</keyword>
<evidence type="ECO:0000313" key="9">
    <source>
        <dbReference type="Proteomes" id="UP000051086"/>
    </source>
</evidence>